<accession>A0A093W4C2</accession>
<dbReference type="PATRIC" id="fig|1491.408.peg.54"/>
<evidence type="ECO:0000313" key="4">
    <source>
        <dbReference type="EMBL" id="AIW54981.1"/>
    </source>
</evidence>
<keyword evidence="1" id="KW-0472">Membrane</keyword>
<dbReference type="EMBL" id="KJ776585">
    <property type="protein sequence ID" value="AIW55036.1"/>
    <property type="molecule type" value="Genomic_DNA"/>
</dbReference>
<evidence type="ECO:0000313" key="3">
    <source>
        <dbReference type="EMBL" id="AIW54926.1"/>
    </source>
</evidence>
<feature type="transmembrane region" description="Helical" evidence="1">
    <location>
        <begin position="36"/>
        <end position="56"/>
    </location>
</feature>
<reference evidence="4" key="1">
    <citation type="journal article" date="2014" name="Genome Biol. Evol.">
        <title>Three classes of plasmid (47-63 kb) carry the type B neurotoxin gene cluster of group II Clostridium botulinum.</title>
        <authorList>
            <person name="Carter A.T."/>
            <person name="Austin J.W."/>
            <person name="Weedmark K.A."/>
            <person name="Corbett C."/>
            <person name="Peck M.W."/>
        </authorList>
    </citation>
    <scope>NUCLEOTIDE SEQUENCE</scope>
    <source>
        <strain evidence="5">DB2</strain>
        <strain evidence="2">KapchunkaB2</strain>
        <strain evidence="3">KapchunkaB3</strain>
        <strain evidence="4">KapchunkaB8</strain>
        <plasmid evidence="5">pDB2</plasmid>
        <plasmid evidence="2">pKAPB2</plasmid>
        <plasmid evidence="3">pKAPB3</plasmid>
        <plasmid evidence="4">pKAPB8</plasmid>
    </source>
</reference>
<dbReference type="EMBL" id="KJ776583">
    <property type="protein sequence ID" value="AIW54926.1"/>
    <property type="molecule type" value="Genomic_DNA"/>
</dbReference>
<organism evidence="4">
    <name type="scientific">Clostridium botulinum</name>
    <dbReference type="NCBI Taxonomy" id="1491"/>
    <lineage>
        <taxon>Bacteria</taxon>
        <taxon>Bacillati</taxon>
        <taxon>Bacillota</taxon>
        <taxon>Clostridia</taxon>
        <taxon>Eubacteriales</taxon>
        <taxon>Clostridiaceae</taxon>
        <taxon>Clostridium</taxon>
    </lineage>
</organism>
<proteinExistence type="predicted"/>
<dbReference type="EMBL" id="KJ776584">
    <property type="protein sequence ID" value="AIW54981.1"/>
    <property type="molecule type" value="Genomic_DNA"/>
</dbReference>
<protein>
    <submittedName>
        <fullName evidence="4">Uncharacterized protein</fullName>
    </submittedName>
</protein>
<feature type="transmembrane region" description="Helical" evidence="1">
    <location>
        <begin position="62"/>
        <end position="80"/>
    </location>
</feature>
<geneLocation type="plasmid" evidence="4">
    <name>pKAPB8</name>
</geneLocation>
<keyword evidence="1" id="KW-0812">Transmembrane</keyword>
<evidence type="ECO:0000313" key="2">
    <source>
        <dbReference type="EMBL" id="AIW54677.1"/>
    </source>
</evidence>
<evidence type="ECO:0000256" key="1">
    <source>
        <dbReference type="SAM" id="Phobius"/>
    </source>
</evidence>
<geneLocation type="plasmid" evidence="2">
    <name>pKAPB2</name>
</geneLocation>
<dbReference type="RefSeq" id="WP_035784598.1">
    <property type="nucleotide sequence ID" value="NZ_KJ776579.1"/>
</dbReference>
<keyword evidence="1" id="KW-1133">Transmembrane helix</keyword>
<keyword evidence="4" id="KW-0614">Plasmid</keyword>
<dbReference type="EMBL" id="KJ776579">
    <property type="protein sequence ID" value="AIW54677.1"/>
    <property type="molecule type" value="Genomic_DNA"/>
</dbReference>
<name>A0A093W4C2_CLOBO</name>
<dbReference type="AlphaFoldDB" id="A0A093W4C2"/>
<sequence length="104" mass="12224">MSIILISELMTKLNSNSFNREQLNIIEEYNNKDKKLFLITICIVFASSIFDSIFRINLIFEIVDTVSIISAMLILIRYLYFKLTMKKSLLIELQEIENKKVKIV</sequence>
<geneLocation type="plasmid" evidence="3">
    <name>pKAPB3</name>
</geneLocation>
<geneLocation type="plasmid" evidence="5">
    <name>pDB2</name>
</geneLocation>
<evidence type="ECO:0000313" key="5">
    <source>
        <dbReference type="EMBL" id="AIW55036.1"/>
    </source>
</evidence>